<dbReference type="InterPro" id="IPR001611">
    <property type="entry name" value="Leu-rich_rpt"/>
</dbReference>
<dbReference type="InterPro" id="IPR003591">
    <property type="entry name" value="Leu-rich_rpt_typical-subtyp"/>
</dbReference>
<evidence type="ECO:0000256" key="3">
    <source>
        <dbReference type="ARBA" id="ARBA00022614"/>
    </source>
</evidence>
<dbReference type="SUPFAM" id="SSF52058">
    <property type="entry name" value="L domain-like"/>
    <property type="match status" value="1"/>
</dbReference>
<dbReference type="PROSITE" id="PS51450">
    <property type="entry name" value="LRR"/>
    <property type="match status" value="1"/>
</dbReference>
<evidence type="ECO:0000313" key="6">
    <source>
        <dbReference type="EMBL" id="GAB1292378.1"/>
    </source>
</evidence>
<comment type="subcellular location">
    <subcellularLocation>
        <location evidence="1">Cytoplasm</location>
    </subcellularLocation>
</comment>
<dbReference type="EMBL" id="BAAFST010000007">
    <property type="protein sequence ID" value="GAB1292378.1"/>
    <property type="molecule type" value="Genomic_DNA"/>
</dbReference>
<dbReference type="Proteomes" id="UP001623349">
    <property type="component" value="Unassembled WGS sequence"/>
</dbReference>
<name>A0ABQ0EZA9_APOSI</name>
<feature type="region of interest" description="Disordered" evidence="5">
    <location>
        <begin position="76"/>
        <end position="100"/>
    </location>
</feature>
<keyword evidence="3" id="KW-0433">Leucine-rich repeat</keyword>
<feature type="compositionally biased region" description="Basic and acidic residues" evidence="5">
    <location>
        <begin position="552"/>
        <end position="562"/>
    </location>
</feature>
<evidence type="ECO:0000256" key="2">
    <source>
        <dbReference type="ARBA" id="ARBA00022490"/>
    </source>
</evidence>
<proteinExistence type="predicted"/>
<gene>
    <name evidence="6" type="ORF">APTSU1_000760900</name>
</gene>
<reference evidence="6 7" key="1">
    <citation type="submission" date="2024-08" db="EMBL/GenBank/DDBJ databases">
        <title>The draft genome of Apodemus speciosus.</title>
        <authorList>
            <person name="Nabeshima K."/>
            <person name="Suzuki S."/>
            <person name="Onuma M."/>
        </authorList>
    </citation>
    <scope>NUCLEOTIDE SEQUENCE [LARGE SCALE GENOMIC DNA]</scope>
    <source>
        <strain evidence="6">IB14-021</strain>
    </source>
</reference>
<comment type="caution">
    <text evidence="6">The sequence shown here is derived from an EMBL/GenBank/DDBJ whole genome shotgun (WGS) entry which is preliminary data.</text>
</comment>
<dbReference type="PANTHER" id="PTHR22710:SF2">
    <property type="entry name" value="X-RAY RADIATION RESISTANCE-ASSOCIATED PROTEIN 1"/>
    <property type="match status" value="1"/>
</dbReference>
<feature type="compositionally biased region" description="Basic residues" evidence="5">
    <location>
        <begin position="1"/>
        <end position="10"/>
    </location>
</feature>
<evidence type="ECO:0000256" key="5">
    <source>
        <dbReference type="SAM" id="MobiDB-lite"/>
    </source>
</evidence>
<feature type="compositionally biased region" description="Basic and acidic residues" evidence="5">
    <location>
        <begin position="637"/>
        <end position="649"/>
    </location>
</feature>
<feature type="compositionally biased region" description="Polar residues" evidence="5">
    <location>
        <begin position="621"/>
        <end position="636"/>
    </location>
</feature>
<dbReference type="Gene3D" id="3.80.10.10">
    <property type="entry name" value="Ribonuclease Inhibitor"/>
    <property type="match status" value="2"/>
</dbReference>
<evidence type="ECO:0000313" key="7">
    <source>
        <dbReference type="Proteomes" id="UP001623349"/>
    </source>
</evidence>
<feature type="region of interest" description="Disordered" evidence="5">
    <location>
        <begin position="533"/>
        <end position="674"/>
    </location>
</feature>
<dbReference type="PANTHER" id="PTHR22710">
    <property type="entry name" value="X-RAY RADIATION RESISTANCE ASSOCIATED PROTEIN 1 XRRA1"/>
    <property type="match status" value="1"/>
</dbReference>
<feature type="region of interest" description="Disordered" evidence="5">
    <location>
        <begin position="1"/>
        <end position="21"/>
    </location>
</feature>
<keyword evidence="2" id="KW-0963">Cytoplasm</keyword>
<dbReference type="InterPro" id="IPR032675">
    <property type="entry name" value="LRR_dom_sf"/>
</dbReference>
<protein>
    <submittedName>
        <fullName evidence="6">X-ray radiation resistance-associated protein 1</fullName>
    </submittedName>
</protein>
<evidence type="ECO:0000256" key="4">
    <source>
        <dbReference type="ARBA" id="ARBA00022737"/>
    </source>
</evidence>
<keyword evidence="7" id="KW-1185">Reference proteome</keyword>
<keyword evidence="4" id="KW-0677">Repeat</keyword>
<dbReference type="SMART" id="SM00369">
    <property type="entry name" value="LRR_TYP"/>
    <property type="match status" value="4"/>
</dbReference>
<sequence length="854" mass="96892">MVKRQVKKQKQKEGKESFPRSKIKEMVSSGMYKMDNGKPCLNNCFPAKSLLRLPEEGRGHWIVARKGSMKKGVAKASTEGQENQKKVSFDTGSKKISRKDSQTDTLGHILDRSFLLKHHSARKPSDLCTVNVSGMKFSKAKEKDFKHFTSVIYINASENLLPLDVFHTFPTLKELELAFNGIKMVYVKYGDFKTLEVSWRETDLFKEMTAFIYECLETLLTYLNAPHPKMEGFLDLSFNSLTEEAICDLGILPHLRVLLLTGNGLTSLPPNMAVKEQGKTTSGEASMTSLTSKKYILRFPALETLMLDDNKLSNPSCFASLAGLRRLKKLSLDQNKIFRIPYLQQVQLRDGSGDWVTEGPNPQKELQPQMWIFETPDEQPDYTVLPMKKDVDRTEVVFSSYPGFSTSETTKVCSLPPIFEILPVKSLKARNQTLAPPFPELRYLSLAYNKIAKEDAVLPAALFPSLCELVFHNNPLVAHTRGIPPLLKSFLQDRLGIRLVRKKLVKPKHHMLMPRKESRKVKTYVPKVPKHSLVPHHLNTLTDNPPSSLMPETEHSTEDTSHEALFSNEGPEGPSLTHRAFVPMPPICSDSTVHSETVSHQSRTAGLMSPDHPSDDDAKSTESIFLTQVNELPSSTAHREKLEAEEKGQRRPSTAPRETKRTRRKQTATSLHNKYDGYDELLTVKPDPAFLEPKGIQKNAQALHRMLKQPLICRSSKPRLDTFQKPYIPKDKRAGRIPIPPPRKTRAQLLDDILIRMRDPRNVTEAPLGAVLQRRAQQRLVNQKQYREAKRLLKEFRARYRQLVRSSLRTVFAASPPPRPPTRRALSAGQPKLGRFLEFMDEFCQEPTASDSKE</sequence>
<feature type="compositionally biased region" description="Basic and acidic residues" evidence="5">
    <location>
        <begin position="11"/>
        <end position="21"/>
    </location>
</feature>
<evidence type="ECO:0000256" key="1">
    <source>
        <dbReference type="ARBA" id="ARBA00004496"/>
    </source>
</evidence>
<accession>A0ABQ0EZA9</accession>
<feature type="compositionally biased region" description="Polar residues" evidence="5">
    <location>
        <begin position="589"/>
        <end position="604"/>
    </location>
</feature>
<organism evidence="6 7">
    <name type="scientific">Apodemus speciosus</name>
    <name type="common">Large Japanese field mouse</name>
    <dbReference type="NCBI Taxonomy" id="105296"/>
    <lineage>
        <taxon>Eukaryota</taxon>
        <taxon>Metazoa</taxon>
        <taxon>Chordata</taxon>
        <taxon>Craniata</taxon>
        <taxon>Vertebrata</taxon>
        <taxon>Euteleostomi</taxon>
        <taxon>Mammalia</taxon>
        <taxon>Eutheria</taxon>
        <taxon>Euarchontoglires</taxon>
        <taxon>Glires</taxon>
        <taxon>Rodentia</taxon>
        <taxon>Myomorpha</taxon>
        <taxon>Muroidea</taxon>
        <taxon>Muridae</taxon>
        <taxon>Murinae</taxon>
        <taxon>Apodemus</taxon>
    </lineage>
</organism>